<keyword evidence="1" id="KW-0489">Methyltransferase</keyword>
<dbReference type="SUPFAM" id="SSF53335">
    <property type="entry name" value="S-adenosyl-L-methionine-dependent methyltransferases"/>
    <property type="match status" value="1"/>
</dbReference>
<dbReference type="Pfam" id="PF05711">
    <property type="entry name" value="TylF"/>
    <property type="match status" value="1"/>
</dbReference>
<proteinExistence type="predicted"/>
<dbReference type="GO" id="GO:0032259">
    <property type="term" value="P:methylation"/>
    <property type="evidence" value="ECO:0007669"/>
    <property type="project" value="UniProtKB-KW"/>
</dbReference>
<evidence type="ECO:0000313" key="1">
    <source>
        <dbReference type="EMBL" id="MCH5599462.1"/>
    </source>
</evidence>
<name>A0ABS9SM73_9BACT</name>
<dbReference type="InterPro" id="IPR008884">
    <property type="entry name" value="TylF_MeTrfase"/>
</dbReference>
<sequence>MNKLDLIRKSKSLFMKWNLHHIAGSLEGGLLNLAYMSKLSKWRNDNAVTGYNDWYQQSWDYSRRINLYKSVLEKQGLAQVPIDYIEFGVSSGSSFRWWLQHQQHEASNFFGFDTFEGLPEAFGPFGKGEMAASLESIGVTDPRATFYKGLFQDTLIPFLDQYKSENRKLIHMDADLFSATIFALSQLYRFLNDGDIIMFDEFAVPTHEFRAFQIFADSFYINYEVIAAANNYLFLAVKIRKD</sequence>
<dbReference type="PANTHER" id="PTHR40036:SF1">
    <property type="entry name" value="MACROCIN O-METHYLTRANSFERASE"/>
    <property type="match status" value="1"/>
</dbReference>
<dbReference type="Gene3D" id="3.40.50.150">
    <property type="entry name" value="Vaccinia Virus protein VP39"/>
    <property type="match status" value="1"/>
</dbReference>
<evidence type="ECO:0000313" key="2">
    <source>
        <dbReference type="Proteomes" id="UP001202248"/>
    </source>
</evidence>
<dbReference type="PANTHER" id="PTHR40036">
    <property type="entry name" value="MACROCIN O-METHYLTRANSFERASE"/>
    <property type="match status" value="1"/>
</dbReference>
<dbReference type="EMBL" id="JAKWBL010000003">
    <property type="protein sequence ID" value="MCH5599462.1"/>
    <property type="molecule type" value="Genomic_DNA"/>
</dbReference>
<reference evidence="1 2" key="1">
    <citation type="submission" date="2022-02" db="EMBL/GenBank/DDBJ databases">
        <authorList>
            <person name="Min J."/>
        </authorList>
    </citation>
    <scope>NUCLEOTIDE SEQUENCE [LARGE SCALE GENOMIC DNA]</scope>
    <source>
        <strain evidence="1 2">GR10-1</strain>
    </source>
</reference>
<gene>
    <name evidence="1" type="ORF">MKP09_16880</name>
</gene>
<keyword evidence="1" id="KW-0808">Transferase</keyword>
<protein>
    <submittedName>
        <fullName evidence="1">TylF/MycF family methyltransferase</fullName>
    </submittedName>
</protein>
<organism evidence="1 2">
    <name type="scientific">Niabella ginsengisoli</name>
    <dbReference type="NCBI Taxonomy" id="522298"/>
    <lineage>
        <taxon>Bacteria</taxon>
        <taxon>Pseudomonadati</taxon>
        <taxon>Bacteroidota</taxon>
        <taxon>Chitinophagia</taxon>
        <taxon>Chitinophagales</taxon>
        <taxon>Chitinophagaceae</taxon>
        <taxon>Niabella</taxon>
    </lineage>
</organism>
<dbReference type="InterPro" id="IPR029063">
    <property type="entry name" value="SAM-dependent_MTases_sf"/>
</dbReference>
<comment type="caution">
    <text evidence="1">The sequence shown here is derived from an EMBL/GenBank/DDBJ whole genome shotgun (WGS) entry which is preliminary data.</text>
</comment>
<keyword evidence="2" id="KW-1185">Reference proteome</keyword>
<dbReference type="Proteomes" id="UP001202248">
    <property type="component" value="Unassembled WGS sequence"/>
</dbReference>
<dbReference type="GO" id="GO:0008168">
    <property type="term" value="F:methyltransferase activity"/>
    <property type="evidence" value="ECO:0007669"/>
    <property type="project" value="UniProtKB-KW"/>
</dbReference>
<accession>A0ABS9SM73</accession>
<dbReference type="RefSeq" id="WP_240831488.1">
    <property type="nucleotide sequence ID" value="NZ_JAKWBL010000003.1"/>
</dbReference>